<dbReference type="AlphaFoldDB" id="A0A059EXP0"/>
<dbReference type="OrthoDB" id="10292920at2759"/>
<dbReference type="HOGENOM" id="CLU_1578115_0_0_1"/>
<dbReference type="Proteomes" id="UP000030655">
    <property type="component" value="Unassembled WGS sequence"/>
</dbReference>
<accession>A0A059EXP0</accession>
<organism evidence="1 2">
    <name type="scientific">Anncaliia algerae PRA339</name>
    <dbReference type="NCBI Taxonomy" id="1288291"/>
    <lineage>
        <taxon>Eukaryota</taxon>
        <taxon>Fungi</taxon>
        <taxon>Fungi incertae sedis</taxon>
        <taxon>Microsporidia</taxon>
        <taxon>Tubulinosematoidea</taxon>
        <taxon>Tubulinosematidae</taxon>
        <taxon>Anncaliia</taxon>
    </lineage>
</organism>
<reference evidence="1 2" key="2">
    <citation type="submission" date="2014-03" db="EMBL/GenBank/DDBJ databases">
        <title>The Genome Sequence of Anncaliia algerae insect isolate PRA339.</title>
        <authorList>
            <consortium name="The Broad Institute Genome Sequencing Platform"/>
            <consortium name="The Broad Institute Genome Sequencing Center for Infectious Disease"/>
            <person name="Cuomo C."/>
            <person name="Becnel J."/>
            <person name="Sanscrainte N."/>
            <person name="Walker B."/>
            <person name="Young S.K."/>
            <person name="Zeng Q."/>
            <person name="Gargeya S."/>
            <person name="Fitzgerald M."/>
            <person name="Haas B."/>
            <person name="Abouelleil A."/>
            <person name="Alvarado L."/>
            <person name="Arachchi H.M."/>
            <person name="Berlin A.M."/>
            <person name="Chapman S.B."/>
            <person name="Dewar J."/>
            <person name="Goldberg J."/>
            <person name="Griggs A."/>
            <person name="Gujja S."/>
            <person name="Hansen M."/>
            <person name="Howarth C."/>
            <person name="Imamovic A."/>
            <person name="Larimer J."/>
            <person name="McCowan C."/>
            <person name="Murphy C."/>
            <person name="Neiman D."/>
            <person name="Pearson M."/>
            <person name="Priest M."/>
            <person name="Roberts A."/>
            <person name="Saif S."/>
            <person name="Shea T."/>
            <person name="Sisk P."/>
            <person name="Sykes S."/>
            <person name="Wortman J."/>
            <person name="Nusbaum C."/>
            <person name="Birren B."/>
        </authorList>
    </citation>
    <scope>NUCLEOTIDE SEQUENCE [LARGE SCALE GENOMIC DNA]</scope>
    <source>
        <strain evidence="1 2">PRA339</strain>
    </source>
</reference>
<protein>
    <submittedName>
        <fullName evidence="1">Uncharacterized protein</fullName>
    </submittedName>
</protein>
<dbReference type="EMBL" id="KK365247">
    <property type="protein sequence ID" value="KCZ79617.1"/>
    <property type="molecule type" value="Genomic_DNA"/>
</dbReference>
<dbReference type="VEuPathDB" id="MicrosporidiaDB:H312_02990"/>
<gene>
    <name evidence="1" type="ORF">H312_02990</name>
</gene>
<sequence length="169" mass="20325">MALRKNRSSKSWSRIKFEVTEIYDEFINANIERNTLHLFKTNKKYFTDIKRLNKIILIDNETKLVSTTLFSYSAFYKYIRIYNNLSDIEISKSAKHILFSALFCSLNQEERIYFHYYCCTGKKEFIKDIFIFKDISKYILNEFISVVYSDRMCVNICIIGYLFMNYLVD</sequence>
<name>A0A059EXP0_9MICR</name>
<proteinExistence type="predicted"/>
<reference evidence="2" key="1">
    <citation type="submission" date="2013-02" db="EMBL/GenBank/DDBJ databases">
        <authorList>
            <consortium name="The Broad Institute Genome Sequencing Platform"/>
            <person name="Cuomo C."/>
            <person name="Becnel J."/>
            <person name="Sanscrainte N."/>
            <person name="Walker B."/>
            <person name="Young S.K."/>
            <person name="Zeng Q."/>
            <person name="Gargeya S."/>
            <person name="Fitzgerald M."/>
            <person name="Haas B."/>
            <person name="Abouelleil A."/>
            <person name="Alvarado L."/>
            <person name="Arachchi H.M."/>
            <person name="Berlin A.M."/>
            <person name="Chapman S.B."/>
            <person name="Dewar J."/>
            <person name="Goldberg J."/>
            <person name="Griggs A."/>
            <person name="Gujja S."/>
            <person name="Hansen M."/>
            <person name="Howarth C."/>
            <person name="Imamovic A."/>
            <person name="Larimer J."/>
            <person name="McCowan C."/>
            <person name="Murphy C."/>
            <person name="Neiman D."/>
            <person name="Pearson M."/>
            <person name="Priest M."/>
            <person name="Roberts A."/>
            <person name="Saif S."/>
            <person name="Shea T."/>
            <person name="Sisk P."/>
            <person name="Sykes S."/>
            <person name="Wortman J."/>
            <person name="Nusbaum C."/>
            <person name="Birren B."/>
        </authorList>
    </citation>
    <scope>NUCLEOTIDE SEQUENCE [LARGE SCALE GENOMIC DNA]</scope>
    <source>
        <strain evidence="2">PRA339</strain>
    </source>
</reference>
<evidence type="ECO:0000313" key="2">
    <source>
        <dbReference type="Proteomes" id="UP000030655"/>
    </source>
</evidence>
<evidence type="ECO:0000313" key="1">
    <source>
        <dbReference type="EMBL" id="KCZ79617.1"/>
    </source>
</evidence>
<keyword evidence="2" id="KW-1185">Reference proteome</keyword>